<dbReference type="AlphaFoldDB" id="A0A914AT20"/>
<dbReference type="Proteomes" id="UP000887568">
    <property type="component" value="Unplaced"/>
</dbReference>
<comment type="cofactor">
    <cofactor evidence="2">
        <name>heme</name>
        <dbReference type="ChEBI" id="CHEBI:30413"/>
    </cofactor>
</comment>
<dbReference type="InterPro" id="IPR001128">
    <property type="entry name" value="Cyt_P450"/>
</dbReference>
<dbReference type="GeneID" id="119736944"/>
<accession>A0A914AT20</accession>
<dbReference type="GO" id="GO:0004497">
    <property type="term" value="F:monooxygenase activity"/>
    <property type="evidence" value="ECO:0007669"/>
    <property type="project" value="InterPro"/>
</dbReference>
<dbReference type="InterPro" id="IPR050196">
    <property type="entry name" value="Cytochrome_P450_Monoox"/>
</dbReference>
<protein>
    <recommendedName>
        <fullName evidence="6">Cytochrome P450</fullName>
    </recommendedName>
</protein>
<dbReference type="GO" id="GO:0020037">
    <property type="term" value="F:heme binding"/>
    <property type="evidence" value="ECO:0007669"/>
    <property type="project" value="InterPro"/>
</dbReference>
<keyword evidence="3" id="KW-1133">Transmembrane helix</keyword>
<dbReference type="GO" id="GO:0005506">
    <property type="term" value="F:iron ion binding"/>
    <property type="evidence" value="ECO:0007669"/>
    <property type="project" value="InterPro"/>
</dbReference>
<proteinExistence type="inferred from homology"/>
<keyword evidence="3" id="KW-0812">Transmembrane</keyword>
<feature type="binding site" description="axial binding residue" evidence="2">
    <location>
        <position position="465"/>
    </location>
    <ligand>
        <name>heme</name>
        <dbReference type="ChEBI" id="CHEBI:30413"/>
    </ligand>
    <ligandPart>
        <name>Fe</name>
        <dbReference type="ChEBI" id="CHEBI:18248"/>
    </ligandPart>
</feature>
<comment type="similarity">
    <text evidence="1">Belongs to the cytochrome P450 family.</text>
</comment>
<evidence type="ECO:0000256" key="2">
    <source>
        <dbReference type="PIRSR" id="PIRSR602401-1"/>
    </source>
</evidence>
<evidence type="ECO:0000313" key="4">
    <source>
        <dbReference type="EnsemblMetazoa" id="XP_038066912.1"/>
    </source>
</evidence>
<keyword evidence="5" id="KW-1185">Reference proteome</keyword>
<evidence type="ECO:0008006" key="6">
    <source>
        <dbReference type="Google" id="ProtNLM"/>
    </source>
</evidence>
<dbReference type="InterPro" id="IPR002401">
    <property type="entry name" value="Cyt_P450_E_grp-I"/>
</dbReference>
<reference evidence="4" key="1">
    <citation type="submission" date="2022-11" db="UniProtKB">
        <authorList>
            <consortium name="EnsemblMetazoa"/>
        </authorList>
    </citation>
    <scope>IDENTIFICATION</scope>
</reference>
<organism evidence="4 5">
    <name type="scientific">Patiria miniata</name>
    <name type="common">Bat star</name>
    <name type="synonym">Asterina miniata</name>
    <dbReference type="NCBI Taxonomy" id="46514"/>
    <lineage>
        <taxon>Eukaryota</taxon>
        <taxon>Metazoa</taxon>
        <taxon>Echinodermata</taxon>
        <taxon>Eleutherozoa</taxon>
        <taxon>Asterozoa</taxon>
        <taxon>Asteroidea</taxon>
        <taxon>Valvatacea</taxon>
        <taxon>Valvatida</taxon>
        <taxon>Asterinidae</taxon>
        <taxon>Patiria</taxon>
    </lineage>
</organism>
<dbReference type="SUPFAM" id="SSF48264">
    <property type="entry name" value="Cytochrome P450"/>
    <property type="match status" value="1"/>
</dbReference>
<feature type="transmembrane region" description="Helical" evidence="3">
    <location>
        <begin position="6"/>
        <end position="27"/>
    </location>
</feature>
<dbReference type="Gene3D" id="1.10.630.10">
    <property type="entry name" value="Cytochrome P450"/>
    <property type="match status" value="1"/>
</dbReference>
<dbReference type="GO" id="GO:0016705">
    <property type="term" value="F:oxidoreductase activity, acting on paired donors, with incorporation or reduction of molecular oxygen"/>
    <property type="evidence" value="ECO:0007669"/>
    <property type="project" value="InterPro"/>
</dbReference>
<dbReference type="PRINTS" id="PR00463">
    <property type="entry name" value="EP450I"/>
</dbReference>
<dbReference type="PANTHER" id="PTHR24291:SF201">
    <property type="entry name" value="CYTOCHROME P450, FAMILY 4, SUBFAMILY B, POLYPEPTIDE 7"/>
    <property type="match status" value="1"/>
</dbReference>
<name>A0A914AT20_PATMI</name>
<dbReference type="RefSeq" id="XP_038066912.1">
    <property type="nucleotide sequence ID" value="XM_038210984.1"/>
</dbReference>
<keyword evidence="3" id="KW-0472">Membrane</keyword>
<dbReference type="EnsemblMetazoa" id="XM_038210984.1">
    <property type="protein sequence ID" value="XP_038066912.1"/>
    <property type="gene ID" value="LOC119736944"/>
</dbReference>
<evidence type="ECO:0000256" key="3">
    <source>
        <dbReference type="SAM" id="Phobius"/>
    </source>
</evidence>
<dbReference type="CDD" id="cd20659">
    <property type="entry name" value="CYP4B_4F-like"/>
    <property type="match status" value="1"/>
</dbReference>
<dbReference type="PANTHER" id="PTHR24291">
    <property type="entry name" value="CYTOCHROME P450 FAMILY 4"/>
    <property type="match status" value="1"/>
</dbReference>
<keyword evidence="2" id="KW-0408">Iron</keyword>
<dbReference type="Pfam" id="PF00067">
    <property type="entry name" value="p450"/>
    <property type="match status" value="1"/>
</dbReference>
<evidence type="ECO:0000313" key="5">
    <source>
        <dbReference type="Proteomes" id="UP000887568"/>
    </source>
</evidence>
<dbReference type="PRINTS" id="PR00385">
    <property type="entry name" value="P450"/>
</dbReference>
<evidence type="ECO:0000256" key="1">
    <source>
        <dbReference type="ARBA" id="ARBA00010617"/>
    </source>
</evidence>
<keyword evidence="2" id="KW-0479">Metal-binding</keyword>
<keyword evidence="2" id="KW-0349">Heme</keyword>
<sequence>MVSSSVVLTAGAITAICYVVYLIVGLLQGIRKQRAALKQWPGLPTHWLYGNIHQHPMFDAKVRSQGGEEGFRFHRELTARYPRGFYFFLGPTRGILTANHPDIMRPIMKSGDPKPLEQGQPSYHFAVPWLGEGLLIAKGDKWFRNRRLLTPAFHFDVLKPYMGVFNEAVDILLDKMDSYAESGESFEVSKNVSACTLDILLRCAFTQEMNCQTSGDHPYVQAVGELTGDIIERCFNFLYYFDVFFNLSSLGKKFHKNCDLVHRFADNVIAGRRVELKEKGQAAQADSSSRRKYLDFLDILLSARDEDGKGLTDLEIRNEVDTFLFEGHDTTASSLTWILYFLALYPEHQARVQEEIDEVLSGRDSDNIGWDDLGKFPYLVQCLKESLRIYPPVPFIQRVIQNDVEIDGKILPAGTTLDVSVYNLHHNPEIWPDHMEYIPDRFSPENIQKIDPFAYLPFAAGPRNCIGQNFAMNEEKVLLARLLRRFHIELDPDHPVVLSNHLILKAHHDIKIKITKRKL</sequence>
<dbReference type="OMA" id="WEGPTPK"/>
<dbReference type="OrthoDB" id="1470350at2759"/>
<dbReference type="InterPro" id="IPR036396">
    <property type="entry name" value="Cyt_P450_sf"/>
</dbReference>